<comment type="catalytic activity">
    <reaction evidence="3 4">
        <text>[thioredoxin]-disulfide + L-methionine + H2O = L-methionine (S)-S-oxide + [thioredoxin]-dithiol</text>
        <dbReference type="Rhea" id="RHEA:19993"/>
        <dbReference type="Rhea" id="RHEA-COMP:10698"/>
        <dbReference type="Rhea" id="RHEA-COMP:10700"/>
        <dbReference type="ChEBI" id="CHEBI:15377"/>
        <dbReference type="ChEBI" id="CHEBI:29950"/>
        <dbReference type="ChEBI" id="CHEBI:50058"/>
        <dbReference type="ChEBI" id="CHEBI:57844"/>
        <dbReference type="ChEBI" id="CHEBI:58772"/>
        <dbReference type="EC" id="1.8.4.11"/>
    </reaction>
</comment>
<evidence type="ECO:0000259" key="5">
    <source>
        <dbReference type="Pfam" id="PF01625"/>
    </source>
</evidence>
<dbReference type="PANTHER" id="PTHR43774">
    <property type="entry name" value="PEPTIDE METHIONINE SULFOXIDE REDUCTASE"/>
    <property type="match status" value="1"/>
</dbReference>
<comment type="function">
    <text evidence="4">Has an important function as a repair enzyme for proteins that have been inactivated by oxidation. Catalyzes the reversible oxidation-reduction of methionine sulfoxide in proteins to methionine.</text>
</comment>
<dbReference type="InterPro" id="IPR002569">
    <property type="entry name" value="Met_Sox_Rdtase_MsrA_dom"/>
</dbReference>
<evidence type="ECO:0000256" key="2">
    <source>
        <dbReference type="ARBA" id="ARBA00047806"/>
    </source>
</evidence>
<dbReference type="AlphaFoldDB" id="A0A0J1D1U6"/>
<dbReference type="SUPFAM" id="SSF55068">
    <property type="entry name" value="Peptide methionine sulfoxide reductase"/>
    <property type="match status" value="1"/>
</dbReference>
<name>A0A0J1D1U6_9BURK</name>
<keyword evidence="1 4" id="KW-0560">Oxidoreductase</keyword>
<comment type="catalytic activity">
    <reaction evidence="2 4">
        <text>L-methionyl-[protein] + [thioredoxin]-disulfide + H2O = L-methionyl-(S)-S-oxide-[protein] + [thioredoxin]-dithiol</text>
        <dbReference type="Rhea" id="RHEA:14217"/>
        <dbReference type="Rhea" id="RHEA-COMP:10698"/>
        <dbReference type="Rhea" id="RHEA-COMP:10700"/>
        <dbReference type="Rhea" id="RHEA-COMP:12313"/>
        <dbReference type="Rhea" id="RHEA-COMP:12315"/>
        <dbReference type="ChEBI" id="CHEBI:15377"/>
        <dbReference type="ChEBI" id="CHEBI:16044"/>
        <dbReference type="ChEBI" id="CHEBI:29950"/>
        <dbReference type="ChEBI" id="CHEBI:44120"/>
        <dbReference type="ChEBI" id="CHEBI:50058"/>
        <dbReference type="EC" id="1.8.4.11"/>
    </reaction>
</comment>
<evidence type="ECO:0000256" key="1">
    <source>
        <dbReference type="ARBA" id="ARBA00023002"/>
    </source>
</evidence>
<sequence length="247" mass="26702">MISQKQNPATFLRSRGVALLTAIGVGASILFVSMHPAHSSEAAVAVAPPALDEPVNGAHQETAVLAGGCFWGVQGVFQHVNGVTKVVSGYAGGQAQTAQYETVSGGQTGHAESVQITYDPTKITYGKLLQIYFSVAHDPTELNRQGPDSGTQYRSAIFPANDMQKHIAQSYIAQLDKTHAFPAPIVTRTDPLKGFYPAESYHQNYLTLHPDAPYIAINDLPKVENLKRLFPTVYRDKPVLLSVTSQQ</sequence>
<dbReference type="EMBL" id="AEJF01000062">
    <property type="protein sequence ID" value="KLU26709.1"/>
    <property type="molecule type" value="Genomic_DNA"/>
</dbReference>
<reference evidence="6 7" key="1">
    <citation type="journal article" date="2015" name="Genome Announc.">
        <title>Draft Genome Sequence of Burkholderia sp. Strain PML1(12), an Ectomycorrhizosphere-Inhabiting Bacterium with Effective Mineral-Weathering Ability.</title>
        <authorList>
            <person name="Uroz S."/>
            <person name="Oger P."/>
        </authorList>
    </citation>
    <scope>NUCLEOTIDE SEQUENCE [LARGE SCALE GENOMIC DNA]</scope>
    <source>
        <strain evidence="7">PML1(12)</strain>
    </source>
</reference>
<dbReference type="GO" id="GO:0008113">
    <property type="term" value="F:peptide-methionine (S)-S-oxide reductase activity"/>
    <property type="evidence" value="ECO:0007669"/>
    <property type="project" value="UniProtKB-UniRule"/>
</dbReference>
<dbReference type="NCBIfam" id="TIGR00401">
    <property type="entry name" value="msrA"/>
    <property type="match status" value="1"/>
</dbReference>
<dbReference type="EC" id="1.8.4.11" evidence="4"/>
<dbReference type="RefSeq" id="WP_047846085.1">
    <property type="nucleotide sequence ID" value="NZ_AEJF01000062.1"/>
</dbReference>
<accession>A0A0J1D1U6</accession>
<dbReference type="Proteomes" id="UP000035963">
    <property type="component" value="Unassembled WGS sequence"/>
</dbReference>
<dbReference type="Gene3D" id="3.30.1060.10">
    <property type="entry name" value="Peptide methionine sulphoxide reductase MsrA"/>
    <property type="match status" value="1"/>
</dbReference>
<evidence type="ECO:0000313" key="6">
    <source>
        <dbReference type="EMBL" id="KLU26709.1"/>
    </source>
</evidence>
<dbReference type="Pfam" id="PF01625">
    <property type="entry name" value="PMSR"/>
    <property type="match status" value="1"/>
</dbReference>
<dbReference type="PATRIC" id="fig|908627.4.peg.1774"/>
<feature type="active site" evidence="4">
    <location>
        <position position="69"/>
    </location>
</feature>
<dbReference type="OrthoDB" id="4174719at2"/>
<evidence type="ECO:0000313" key="7">
    <source>
        <dbReference type="Proteomes" id="UP000035963"/>
    </source>
</evidence>
<keyword evidence="7" id="KW-1185">Reference proteome</keyword>
<evidence type="ECO:0000256" key="4">
    <source>
        <dbReference type="HAMAP-Rule" id="MF_01401"/>
    </source>
</evidence>
<dbReference type="InterPro" id="IPR036509">
    <property type="entry name" value="Met_Sox_Rdtase_MsrA_sf"/>
</dbReference>
<comment type="similarity">
    <text evidence="4">Belongs to the MsrA Met sulfoxide reductase family.</text>
</comment>
<proteinExistence type="inferred from homology"/>
<dbReference type="HAMAP" id="MF_01401">
    <property type="entry name" value="MsrA"/>
    <property type="match status" value="1"/>
</dbReference>
<organism evidence="6 7">
    <name type="scientific">Caballeronia mineralivorans PML1(12)</name>
    <dbReference type="NCBI Taxonomy" id="908627"/>
    <lineage>
        <taxon>Bacteria</taxon>
        <taxon>Pseudomonadati</taxon>
        <taxon>Pseudomonadota</taxon>
        <taxon>Betaproteobacteria</taxon>
        <taxon>Burkholderiales</taxon>
        <taxon>Burkholderiaceae</taxon>
        <taxon>Caballeronia</taxon>
    </lineage>
</organism>
<comment type="caution">
    <text evidence="6">The sequence shown here is derived from an EMBL/GenBank/DDBJ whole genome shotgun (WGS) entry which is preliminary data.</text>
</comment>
<dbReference type="PANTHER" id="PTHR43774:SF1">
    <property type="entry name" value="PEPTIDE METHIONINE SULFOXIDE REDUCTASE MSRA 2"/>
    <property type="match status" value="1"/>
</dbReference>
<gene>
    <name evidence="4" type="primary">msrA</name>
    <name evidence="6" type="ORF">EOS_08030</name>
</gene>
<dbReference type="GO" id="GO:0033744">
    <property type="term" value="F:L-methionine:thioredoxin-disulfide S-oxidoreductase activity"/>
    <property type="evidence" value="ECO:0007669"/>
    <property type="project" value="RHEA"/>
</dbReference>
<feature type="domain" description="Peptide methionine sulphoxide reductase MsrA" evidence="5">
    <location>
        <begin position="62"/>
        <end position="214"/>
    </location>
</feature>
<protein>
    <recommendedName>
        <fullName evidence="4">Peptide methionine sulfoxide reductase MsrA</fullName>
        <shortName evidence="4">Protein-methionine-S-oxide reductase</shortName>
        <ecNumber evidence="4">1.8.4.11</ecNumber>
    </recommendedName>
    <alternativeName>
        <fullName evidence="4">Peptide-methionine (S)-S-oxide reductase</fullName>
        <shortName evidence="4">Peptide Met(O) reductase</shortName>
    </alternativeName>
</protein>
<evidence type="ECO:0000256" key="3">
    <source>
        <dbReference type="ARBA" id="ARBA00048782"/>
    </source>
</evidence>